<reference evidence="1" key="1">
    <citation type="submission" date="2018-10" db="EMBL/GenBank/DDBJ databases">
        <title>Hidden diversity of soil giant viruses.</title>
        <authorList>
            <person name="Schulz F."/>
            <person name="Alteio L."/>
            <person name="Goudeau D."/>
            <person name="Ryan E.M."/>
            <person name="Malmstrom R.R."/>
            <person name="Blanchard J."/>
            <person name="Woyke T."/>
        </authorList>
    </citation>
    <scope>NUCLEOTIDE SEQUENCE</scope>
    <source>
        <strain evidence="1">HYV1</strain>
    </source>
</reference>
<keyword evidence="1" id="KW-0808">Transferase</keyword>
<keyword evidence="1" id="KW-0670">Pyruvate</keyword>
<evidence type="ECO:0000313" key="1">
    <source>
        <dbReference type="EMBL" id="AYV83201.1"/>
    </source>
</evidence>
<dbReference type="EMBL" id="MK072387">
    <property type="protein sequence ID" value="AYV83201.1"/>
    <property type="molecule type" value="Genomic_DNA"/>
</dbReference>
<keyword evidence="1" id="KW-0418">Kinase</keyword>
<gene>
    <name evidence="1" type="ORF">Hyperionvirus5_7</name>
</gene>
<organism evidence="1">
    <name type="scientific">Hyperionvirus sp</name>
    <dbReference type="NCBI Taxonomy" id="2487770"/>
    <lineage>
        <taxon>Viruses</taxon>
        <taxon>Varidnaviria</taxon>
        <taxon>Bamfordvirae</taxon>
        <taxon>Nucleocytoviricota</taxon>
        <taxon>Megaviricetes</taxon>
        <taxon>Imitervirales</taxon>
        <taxon>Mimiviridae</taxon>
        <taxon>Klosneuvirinae</taxon>
    </lineage>
</organism>
<proteinExistence type="predicted"/>
<accession>A0A3G5AAG3</accession>
<protein>
    <submittedName>
        <fullName evidence="1">Pyruvate phosphate dikinase PEP/pyruvate-binding protein</fullName>
    </submittedName>
</protein>
<name>A0A3G5AAG3_9VIRU</name>
<sequence>MLSRHFARAVRSFSNSAIKPWSHVGLKTSNLFRLHLFEGFNVPKFVHYDKEHFRDIAKKRSNITHENFFAHINKIFPSDIKYFCLRSSGLNGPYASKFGIKRSDILTEGTIIANSIDEGTLLVQEFIAGPNTKSGVLFIDTNKNITRIKAIPGLCDPVINRERCDIYYLNRESGEIAESFLRKDKRSKFFIDKFIEENVDPEGKGTLSIEEIKTIWEAGLKVKRMLPRDQVSIGNEVRWTFRDGQLYVLRTNSLKN</sequence>
<dbReference type="GO" id="GO:0016301">
    <property type="term" value="F:kinase activity"/>
    <property type="evidence" value="ECO:0007669"/>
    <property type="project" value="UniProtKB-KW"/>
</dbReference>